<dbReference type="KEGG" id="fya:KMW28_27260"/>
<dbReference type="Proteomes" id="UP000678679">
    <property type="component" value="Chromosome 2"/>
</dbReference>
<dbReference type="RefSeq" id="WP_169665492.1">
    <property type="nucleotide sequence ID" value="NZ_CP076133.1"/>
</dbReference>
<gene>
    <name evidence="1" type="ORF">KMW28_27260</name>
</gene>
<reference evidence="1 2" key="1">
    <citation type="submission" date="2021-05" db="EMBL/GenBank/DDBJ databases">
        <title>Comparative genomic studies on the polysaccharide-degrading batcterial strains of the Flammeovirga genus.</title>
        <authorList>
            <person name="Zewei F."/>
            <person name="Zheng Z."/>
            <person name="Yu L."/>
            <person name="Ruyue G."/>
            <person name="Yanhong M."/>
            <person name="Yuanyuan C."/>
            <person name="Jingyan G."/>
            <person name="Wenjun H."/>
        </authorList>
    </citation>
    <scope>NUCLEOTIDE SEQUENCE [LARGE SCALE GENOMIC DNA]</scope>
    <source>
        <strain evidence="1 2">NBRC:100898</strain>
    </source>
</reference>
<dbReference type="EMBL" id="CP076133">
    <property type="protein sequence ID" value="QWG04600.1"/>
    <property type="molecule type" value="Genomic_DNA"/>
</dbReference>
<sequence>MVDNTYSIARELRQIEVFARMLSANQIIACYATTRDDEVIDVIHKTCIQYM</sequence>
<accession>A0AAX1NAW3</accession>
<protein>
    <submittedName>
        <fullName evidence="1">Uncharacterized protein</fullName>
    </submittedName>
</protein>
<evidence type="ECO:0000313" key="2">
    <source>
        <dbReference type="Proteomes" id="UP000678679"/>
    </source>
</evidence>
<evidence type="ECO:0000313" key="1">
    <source>
        <dbReference type="EMBL" id="QWG04600.1"/>
    </source>
</evidence>
<name>A0AAX1NAW3_9BACT</name>
<proteinExistence type="predicted"/>
<keyword evidence="2" id="KW-1185">Reference proteome</keyword>
<dbReference type="AlphaFoldDB" id="A0AAX1NAW3"/>
<organism evidence="1 2">
    <name type="scientific">Flammeovirga yaeyamensis</name>
    <dbReference type="NCBI Taxonomy" id="367791"/>
    <lineage>
        <taxon>Bacteria</taxon>
        <taxon>Pseudomonadati</taxon>
        <taxon>Bacteroidota</taxon>
        <taxon>Cytophagia</taxon>
        <taxon>Cytophagales</taxon>
        <taxon>Flammeovirgaceae</taxon>
        <taxon>Flammeovirga</taxon>
    </lineage>
</organism>